<name>A0A841GI40_9BACT</name>
<dbReference type="AlphaFoldDB" id="A0A841GI40"/>
<evidence type="ECO:0000259" key="2">
    <source>
        <dbReference type="PROSITE" id="PS50968"/>
    </source>
</evidence>
<dbReference type="SUPFAM" id="SSF51230">
    <property type="entry name" value="Single hybrid motif"/>
    <property type="match status" value="1"/>
</dbReference>
<evidence type="ECO:0000256" key="1">
    <source>
        <dbReference type="ARBA" id="ARBA00023267"/>
    </source>
</evidence>
<comment type="caution">
    <text evidence="3">The sequence shown here is derived from an EMBL/GenBank/DDBJ whole genome shotgun (WGS) entry which is preliminary data.</text>
</comment>
<feature type="domain" description="Lipoyl-binding" evidence="2">
    <location>
        <begin position="57"/>
        <end position="135"/>
    </location>
</feature>
<proteinExistence type="predicted"/>
<dbReference type="PROSITE" id="PS50968">
    <property type="entry name" value="BIOTINYL_LIPOYL"/>
    <property type="match status" value="1"/>
</dbReference>
<dbReference type="PANTHER" id="PTHR45266">
    <property type="entry name" value="OXALOACETATE DECARBOXYLASE ALPHA CHAIN"/>
    <property type="match status" value="1"/>
</dbReference>
<dbReference type="InterPro" id="IPR001882">
    <property type="entry name" value="Biotin_BS"/>
</dbReference>
<keyword evidence="4" id="KW-1185">Reference proteome</keyword>
<evidence type="ECO:0000313" key="4">
    <source>
        <dbReference type="Proteomes" id="UP000555828"/>
    </source>
</evidence>
<reference evidence="3 4" key="1">
    <citation type="submission" date="2020-08" db="EMBL/GenBank/DDBJ databases">
        <title>Genomic Encyclopedia of Type Strains, Phase IV (KMG-IV): sequencing the most valuable type-strain genomes for metagenomic binning, comparative biology and taxonomic classification.</title>
        <authorList>
            <person name="Goeker M."/>
        </authorList>
    </citation>
    <scope>NUCLEOTIDE SEQUENCE [LARGE SCALE GENOMIC DNA]</scope>
    <source>
        <strain evidence="3 4">DSM 13481</strain>
    </source>
</reference>
<dbReference type="InterPro" id="IPR011053">
    <property type="entry name" value="Single_hybrid_motif"/>
</dbReference>
<gene>
    <name evidence="3" type="ORF">HNP65_000459</name>
</gene>
<keyword evidence="1" id="KW-0092">Biotin</keyword>
<evidence type="ECO:0000313" key="3">
    <source>
        <dbReference type="EMBL" id="MBB6062037.1"/>
    </source>
</evidence>
<dbReference type="PROSITE" id="PS00188">
    <property type="entry name" value="BIOTIN"/>
    <property type="match status" value="1"/>
</dbReference>
<accession>A0A841GI40</accession>
<dbReference type="InterPro" id="IPR000089">
    <property type="entry name" value="Biotin_lipoyl"/>
</dbReference>
<dbReference type="PANTHER" id="PTHR45266:SF3">
    <property type="entry name" value="OXALOACETATE DECARBOXYLASE ALPHA CHAIN"/>
    <property type="match status" value="1"/>
</dbReference>
<protein>
    <submittedName>
        <fullName evidence="3">Biotin carboxyl carrier protein</fullName>
    </submittedName>
</protein>
<sequence length="135" mass="14545">MVRKFKVRVNGKEYTVEVEELGGSQSIQSAPNPEPVVENETKLIQPQSTVEEKPAPKQEVATPSSGAKVVAPMSGIVLKVLVSVGQKINSGDKVVILEAMKMENEIISEFSGTVKNVLVKEGDNVDTGQVLIELE</sequence>
<dbReference type="FunFam" id="2.40.50.100:FF:000003">
    <property type="entry name" value="Acetyl-CoA carboxylase biotin carboxyl carrier protein"/>
    <property type="match status" value="1"/>
</dbReference>
<dbReference type="InterPro" id="IPR050709">
    <property type="entry name" value="Biotin_Carboxyl_Carrier/Decarb"/>
</dbReference>
<dbReference type="EMBL" id="JACHEX010000001">
    <property type="protein sequence ID" value="MBB6062037.1"/>
    <property type="molecule type" value="Genomic_DNA"/>
</dbReference>
<dbReference type="RefSeq" id="WP_184618770.1">
    <property type="nucleotide sequence ID" value="NZ_JACHEX010000001.1"/>
</dbReference>
<dbReference type="Gene3D" id="2.40.50.100">
    <property type="match status" value="1"/>
</dbReference>
<dbReference type="Pfam" id="PF00364">
    <property type="entry name" value="Biotin_lipoyl"/>
    <property type="match status" value="1"/>
</dbReference>
<dbReference type="Proteomes" id="UP000555828">
    <property type="component" value="Unassembled WGS sequence"/>
</dbReference>
<dbReference type="CDD" id="cd06850">
    <property type="entry name" value="biotinyl_domain"/>
    <property type="match status" value="1"/>
</dbReference>
<organism evidence="3 4">
    <name type="scientific">Thermosipho japonicus</name>
    <dbReference type="NCBI Taxonomy" id="90323"/>
    <lineage>
        <taxon>Bacteria</taxon>
        <taxon>Thermotogati</taxon>
        <taxon>Thermotogota</taxon>
        <taxon>Thermotogae</taxon>
        <taxon>Thermotogales</taxon>
        <taxon>Fervidobacteriaceae</taxon>
        <taxon>Thermosipho</taxon>
    </lineage>
</organism>